<comment type="caution">
    <text evidence="2">The sequence shown here is derived from an EMBL/GenBank/DDBJ whole genome shotgun (WGS) entry which is preliminary data.</text>
</comment>
<dbReference type="Pfam" id="PF14028">
    <property type="entry name" value="Lant_dehydr_C"/>
    <property type="match status" value="1"/>
</dbReference>
<dbReference type="InterPro" id="IPR023809">
    <property type="entry name" value="Thiopep_bacteriocin_synth_dom"/>
</dbReference>
<dbReference type="EMBL" id="MEIA01000015">
    <property type="protein sequence ID" value="OJF15585.1"/>
    <property type="molecule type" value="Genomic_DNA"/>
</dbReference>
<proteinExistence type="predicted"/>
<feature type="domain" description="Thiopeptide-type bacteriocin biosynthesis" evidence="1">
    <location>
        <begin position="6"/>
        <end position="317"/>
    </location>
</feature>
<gene>
    <name evidence="2" type="ORF">BG844_03665</name>
</gene>
<sequence length="325" mass="35653">MTEPGWTSVHIHYHEPLEALIRGGVRPLLAEARGLVKSWFFVRHWQAGPHLRLRLCTPPAHVPQVSALLERHVGGFLRTHPSRKVIDPEEYQKLAASLVAVERGQDEVEPLRPDNTMHHVPYRPELARYGGTPEAMRAVERHFTASSDVAAELLAGDAGSGRRTGQALAMMLIAAMVPAGAGGLAGHLGTGSRDWGGRLLFGDPEAGQNRFEQKYLRQRATLIGTVERVMRLVETGTVDRAGAAVGRWAASVTGLRDDLVALRRRGLFAPREVLIADGAADADLRSVLLFCSHMHNNRLGISLPEEAYLMYLLWRAVSEVTASAR</sequence>
<dbReference type="RefSeq" id="WP_071803311.1">
    <property type="nucleotide sequence ID" value="NZ_MEIA01000015.1"/>
</dbReference>
<dbReference type="AlphaFoldDB" id="A0A1K0FS19"/>
<protein>
    <submittedName>
        <fullName evidence="2">Lantibiotic dehydratase</fullName>
    </submittedName>
</protein>
<reference evidence="2 3" key="1">
    <citation type="submission" date="2016-09" db="EMBL/GenBank/DDBJ databases">
        <title>Couchioplanes caeruleus draft genome sequence.</title>
        <authorList>
            <person name="Sheehan J."/>
            <person name="Caffrey P."/>
        </authorList>
    </citation>
    <scope>NUCLEOTIDE SEQUENCE [LARGE SCALE GENOMIC DNA]</scope>
    <source>
        <strain evidence="2 3">DSM 43634</strain>
    </source>
</reference>
<name>A0A1K0FS19_9ACTN</name>
<evidence type="ECO:0000259" key="1">
    <source>
        <dbReference type="Pfam" id="PF14028"/>
    </source>
</evidence>
<dbReference type="Proteomes" id="UP000182486">
    <property type="component" value="Unassembled WGS sequence"/>
</dbReference>
<evidence type="ECO:0000313" key="3">
    <source>
        <dbReference type="Proteomes" id="UP000182486"/>
    </source>
</evidence>
<organism evidence="2 3">
    <name type="scientific">Couchioplanes caeruleus subsp. caeruleus</name>
    <dbReference type="NCBI Taxonomy" id="56427"/>
    <lineage>
        <taxon>Bacteria</taxon>
        <taxon>Bacillati</taxon>
        <taxon>Actinomycetota</taxon>
        <taxon>Actinomycetes</taxon>
        <taxon>Micromonosporales</taxon>
        <taxon>Micromonosporaceae</taxon>
        <taxon>Couchioplanes</taxon>
    </lineage>
</organism>
<keyword evidence="3" id="KW-1185">Reference proteome</keyword>
<dbReference type="NCBIfam" id="TIGR03891">
    <property type="entry name" value="thiopep_ocin"/>
    <property type="match status" value="1"/>
</dbReference>
<accession>A0A1K0FS19</accession>
<evidence type="ECO:0000313" key="2">
    <source>
        <dbReference type="EMBL" id="OJF15585.1"/>
    </source>
</evidence>